<gene>
    <name evidence="1" type="primary">hypothetical protein</name>
    <name evidence="1" type="ORF">Chls_503</name>
</gene>
<evidence type="ECO:0000313" key="2">
    <source>
        <dbReference type="Proteomes" id="UP000512184"/>
    </source>
</evidence>
<evidence type="ECO:0000313" key="1">
    <source>
        <dbReference type="EMBL" id="QHP83378.1"/>
    </source>
</evidence>
<name>A0ABX6IR08_9CHLA</name>
<protein>
    <submittedName>
        <fullName evidence="1">Uncharacterized protein</fullName>
    </submittedName>
</protein>
<dbReference type="EMBL" id="CP035278">
    <property type="protein sequence ID" value="QHP83378.1"/>
    <property type="molecule type" value="Genomic_DNA"/>
</dbReference>
<keyword evidence="2" id="KW-1185">Reference proteome</keyword>
<organism evidence="1 2">
    <name type="scientific">Chlamydia suis</name>
    <dbReference type="NCBI Taxonomy" id="83559"/>
    <lineage>
        <taxon>Bacteria</taxon>
        <taxon>Pseudomonadati</taxon>
        <taxon>Chlamydiota</taxon>
        <taxon>Chlamydiia</taxon>
        <taxon>Chlamydiales</taxon>
        <taxon>Chlamydiaceae</taxon>
        <taxon>Chlamydia/Chlamydophila group</taxon>
        <taxon>Chlamydia</taxon>
    </lineage>
</organism>
<dbReference type="Proteomes" id="UP000512184">
    <property type="component" value="Chromosome"/>
</dbReference>
<reference evidence="1" key="1">
    <citation type="submission" date="2019-01" db="EMBL/GenBank/DDBJ databases">
        <title>Whole genome sequencing and annotation enables comparative genome analysis that reveals unique features of the Chlamydia suis R19 Genome.</title>
        <authorList>
            <person name="Dimond Z.E."/>
        </authorList>
    </citation>
    <scope>NUCLEOTIDE SEQUENCE [LARGE SCALE GENOMIC DNA]</scope>
    <source>
        <strain evidence="1">R19</strain>
    </source>
</reference>
<accession>A0ABX6IR08</accession>
<proteinExistence type="predicted"/>
<sequence>MSAVCVLQNASFWETECQMQEALSAGKTI</sequence>